<accession>A0A2D2CUR5</accession>
<evidence type="ECO:0000313" key="8">
    <source>
        <dbReference type="Proteomes" id="UP000230709"/>
    </source>
</evidence>
<dbReference type="PANTHER" id="PTHR32552">
    <property type="entry name" value="FERRICHROME IRON RECEPTOR-RELATED"/>
    <property type="match status" value="1"/>
</dbReference>
<dbReference type="GO" id="GO:0015344">
    <property type="term" value="F:siderophore uptake transmembrane transporter activity"/>
    <property type="evidence" value="ECO:0007669"/>
    <property type="project" value="TreeGrafter"/>
</dbReference>
<dbReference type="InterPro" id="IPR037066">
    <property type="entry name" value="Plug_dom_sf"/>
</dbReference>
<evidence type="ECO:0000256" key="2">
    <source>
        <dbReference type="ARBA" id="ARBA00022729"/>
    </source>
</evidence>
<evidence type="ECO:0000256" key="4">
    <source>
        <dbReference type="ARBA" id="ARBA00023065"/>
    </source>
</evidence>
<feature type="domain" description="TonB-dependent receptor plug" evidence="6">
    <location>
        <begin position="61"/>
        <end position="117"/>
    </location>
</feature>
<keyword evidence="8" id="KW-1185">Reference proteome</keyword>
<feature type="compositionally biased region" description="Polar residues" evidence="5">
    <location>
        <begin position="50"/>
        <end position="61"/>
    </location>
</feature>
<dbReference type="InterPro" id="IPR012910">
    <property type="entry name" value="Plug_dom"/>
</dbReference>
<dbReference type="GO" id="GO:0009279">
    <property type="term" value="C:cell outer membrane"/>
    <property type="evidence" value="ECO:0007669"/>
    <property type="project" value="TreeGrafter"/>
</dbReference>
<proteinExistence type="predicted"/>
<evidence type="ECO:0000256" key="5">
    <source>
        <dbReference type="SAM" id="MobiDB-lite"/>
    </source>
</evidence>
<gene>
    <name evidence="7" type="ORF">CQW49_00155</name>
</gene>
<dbReference type="EMBL" id="CP023737">
    <property type="protein sequence ID" value="ATQ66478.1"/>
    <property type="molecule type" value="Genomic_DNA"/>
</dbReference>
<protein>
    <recommendedName>
        <fullName evidence="6">TonB-dependent receptor plug domain-containing protein</fullName>
    </recommendedName>
</protein>
<dbReference type="InterPro" id="IPR039426">
    <property type="entry name" value="TonB-dep_rcpt-like"/>
</dbReference>
<organism evidence="7 8">
    <name type="scientific">Methylosinus trichosporium (strain ATCC 35070 / NCIMB 11131 / UNIQEM 75 / OB3b)</name>
    <dbReference type="NCBI Taxonomy" id="595536"/>
    <lineage>
        <taxon>Bacteria</taxon>
        <taxon>Pseudomonadati</taxon>
        <taxon>Pseudomonadota</taxon>
        <taxon>Alphaproteobacteria</taxon>
        <taxon>Hyphomicrobiales</taxon>
        <taxon>Methylocystaceae</taxon>
        <taxon>Methylosinus</taxon>
    </lineage>
</organism>
<evidence type="ECO:0000256" key="1">
    <source>
        <dbReference type="ARBA" id="ARBA00022496"/>
    </source>
</evidence>
<dbReference type="Proteomes" id="UP000230709">
    <property type="component" value="Chromosome"/>
</dbReference>
<reference evidence="8" key="1">
    <citation type="submission" date="2017-10" db="EMBL/GenBank/DDBJ databases">
        <title>Completed PacBio SMRT sequence of Methylosinus trichosporium OB3b reveals presence of a third large plasmid.</title>
        <authorList>
            <person name="Charles T.C."/>
            <person name="Lynch M.D.J."/>
            <person name="Heil J.R."/>
            <person name="Cheng J."/>
        </authorList>
    </citation>
    <scope>NUCLEOTIDE SEQUENCE [LARGE SCALE GENOMIC DNA]</scope>
    <source>
        <strain evidence="8">OB3b</strain>
    </source>
</reference>
<dbReference type="Pfam" id="PF07715">
    <property type="entry name" value="Plug"/>
    <property type="match status" value="1"/>
</dbReference>
<dbReference type="Gene3D" id="2.170.130.10">
    <property type="entry name" value="TonB-dependent receptor, plug domain"/>
    <property type="match status" value="1"/>
</dbReference>
<dbReference type="AlphaFoldDB" id="A0A2D2CUR5"/>
<name>A0A2D2CUR5_METT3</name>
<keyword evidence="4" id="KW-0406">Ion transport</keyword>
<keyword evidence="1" id="KW-0410">Iron transport</keyword>
<keyword evidence="4" id="KW-0813">Transport</keyword>
<feature type="compositionally biased region" description="Low complexity" evidence="5">
    <location>
        <begin position="156"/>
        <end position="168"/>
    </location>
</feature>
<dbReference type="SUPFAM" id="SSF56935">
    <property type="entry name" value="Porins"/>
    <property type="match status" value="1"/>
</dbReference>
<evidence type="ECO:0000259" key="6">
    <source>
        <dbReference type="Pfam" id="PF07715"/>
    </source>
</evidence>
<keyword evidence="3" id="KW-0408">Iron</keyword>
<dbReference type="KEGG" id="mtw:CQW49_00155"/>
<feature type="region of interest" description="Disordered" evidence="5">
    <location>
        <begin position="127"/>
        <end position="168"/>
    </location>
</feature>
<evidence type="ECO:0000313" key="7">
    <source>
        <dbReference type="EMBL" id="ATQ66478.1"/>
    </source>
</evidence>
<dbReference type="PANTHER" id="PTHR32552:SF68">
    <property type="entry name" value="FERRICHROME OUTER MEMBRANE TRANSPORTER_PHAGE RECEPTOR"/>
    <property type="match status" value="1"/>
</dbReference>
<evidence type="ECO:0000256" key="3">
    <source>
        <dbReference type="ARBA" id="ARBA00023004"/>
    </source>
</evidence>
<keyword evidence="2" id="KW-0732">Signal</keyword>
<sequence length="168" mass="17546">MSIILAQNDGVRSDAGAEALPPIDVGAEARTDAPGDPGGASDPKAYRHPNASTETKTSTPVMETPISIQVVPQQVLQDQQAVRLDKALENVSGVYTLPSGGSYGASADNFLIRGSRPTGSIVTACSSLKRSARSPRPMISPMSTMSRCSRDRRRSSMGASSPARSSIS</sequence>
<feature type="region of interest" description="Disordered" evidence="5">
    <location>
        <begin position="1"/>
        <end position="61"/>
    </location>
</feature>